<dbReference type="RefSeq" id="WP_167637090.1">
    <property type="nucleotide sequence ID" value="NZ_JAATOP010000002.1"/>
</dbReference>
<keyword evidence="10" id="KW-1185">Reference proteome</keyword>
<organism evidence="9 10">
    <name type="scientific">Marivivens donghaensis</name>
    <dbReference type="NCBI Taxonomy" id="1699413"/>
    <lineage>
        <taxon>Bacteria</taxon>
        <taxon>Pseudomonadati</taxon>
        <taxon>Pseudomonadota</taxon>
        <taxon>Alphaproteobacteria</taxon>
        <taxon>Rhodobacterales</taxon>
        <taxon>Paracoccaceae</taxon>
        <taxon>Marivivens group</taxon>
        <taxon>Marivivens</taxon>
    </lineage>
</organism>
<dbReference type="Proteomes" id="UP000709466">
    <property type="component" value="Unassembled WGS sequence"/>
</dbReference>
<feature type="transmembrane region" description="Helical" evidence="8">
    <location>
        <begin position="176"/>
        <end position="195"/>
    </location>
</feature>
<evidence type="ECO:0000256" key="6">
    <source>
        <dbReference type="ARBA" id="ARBA00022989"/>
    </source>
</evidence>
<comment type="similarity">
    <text evidence="2 8">Belongs to the 4-toluene sulfonate uptake permease (TSUP) (TC 2.A.102) family.</text>
</comment>
<feature type="transmembrane region" description="Helical" evidence="8">
    <location>
        <begin position="109"/>
        <end position="131"/>
    </location>
</feature>
<keyword evidence="4 8" id="KW-1003">Cell membrane</keyword>
<keyword evidence="3" id="KW-0813">Transport</keyword>
<evidence type="ECO:0000256" key="1">
    <source>
        <dbReference type="ARBA" id="ARBA00004651"/>
    </source>
</evidence>
<evidence type="ECO:0000256" key="5">
    <source>
        <dbReference type="ARBA" id="ARBA00022692"/>
    </source>
</evidence>
<dbReference type="EMBL" id="JAATOP010000002">
    <property type="protein sequence ID" value="NIY71725.1"/>
    <property type="molecule type" value="Genomic_DNA"/>
</dbReference>
<feature type="transmembrane region" description="Helical" evidence="8">
    <location>
        <begin position="50"/>
        <end position="72"/>
    </location>
</feature>
<reference evidence="9 10" key="1">
    <citation type="submission" date="2020-03" db="EMBL/GenBank/DDBJ databases">
        <title>Bacterial isolates of synthetic phycosphere.</title>
        <authorList>
            <person name="Fu H."/>
            <person name="Moran M.A."/>
        </authorList>
    </citation>
    <scope>NUCLEOTIDE SEQUENCE [LARGE SCALE GENOMIC DNA]</scope>
    <source>
        <strain evidence="9 10">HF1</strain>
    </source>
</reference>
<comment type="caution">
    <text evidence="9">The sequence shown here is derived from an EMBL/GenBank/DDBJ whole genome shotgun (WGS) entry which is preliminary data.</text>
</comment>
<name>A0ABX0VW83_9RHOB</name>
<dbReference type="InterPro" id="IPR002781">
    <property type="entry name" value="TM_pro_TauE-like"/>
</dbReference>
<feature type="transmembrane region" description="Helical" evidence="8">
    <location>
        <begin position="207"/>
        <end position="226"/>
    </location>
</feature>
<evidence type="ECO:0000256" key="4">
    <source>
        <dbReference type="ARBA" id="ARBA00022475"/>
    </source>
</evidence>
<feature type="transmembrane region" description="Helical" evidence="8">
    <location>
        <begin position="12"/>
        <end position="38"/>
    </location>
</feature>
<gene>
    <name evidence="9" type="ORF">HCZ30_04660</name>
</gene>
<evidence type="ECO:0000313" key="10">
    <source>
        <dbReference type="Proteomes" id="UP000709466"/>
    </source>
</evidence>
<proteinExistence type="inferred from homology"/>
<comment type="subcellular location">
    <subcellularLocation>
        <location evidence="1 8">Cell membrane</location>
        <topology evidence="1 8">Multi-pass membrane protein</topology>
    </subcellularLocation>
</comment>
<sequence>MDSIFSLISPELLVFAFAVTVVAGIVKGAVGFAMPLIMISGMGVLLDPKLVIAGIILPIVVSNFLQVAKAGFGEAVEALKEYKLYVLLTCVMILITSQFVKVVSADTMLLGLGIVVTALCLVQLSGLKIVIPTERRPIASVIAGLASGILGGFAGTWGPTTVLYLVAVETPKARQFVVQGVVYGLGSVMLLAGHLKSGILNQHTVSFSLVMLVPAVFGMWIGFKIHDRINQAVFRKATLWVLLIAGVNLVRRGLLG</sequence>
<keyword evidence="5 8" id="KW-0812">Transmembrane</keyword>
<evidence type="ECO:0000256" key="7">
    <source>
        <dbReference type="ARBA" id="ARBA00023136"/>
    </source>
</evidence>
<keyword evidence="6 8" id="KW-1133">Transmembrane helix</keyword>
<dbReference type="PANTHER" id="PTHR30269">
    <property type="entry name" value="TRANSMEMBRANE PROTEIN YFCA"/>
    <property type="match status" value="1"/>
</dbReference>
<feature type="transmembrane region" description="Helical" evidence="8">
    <location>
        <begin position="84"/>
        <end position="103"/>
    </location>
</feature>
<protein>
    <recommendedName>
        <fullName evidence="8">Probable membrane transporter protein</fullName>
    </recommendedName>
</protein>
<keyword evidence="7 8" id="KW-0472">Membrane</keyword>
<feature type="transmembrane region" description="Helical" evidence="8">
    <location>
        <begin position="138"/>
        <end position="156"/>
    </location>
</feature>
<accession>A0ABX0VW83</accession>
<evidence type="ECO:0000256" key="8">
    <source>
        <dbReference type="RuleBase" id="RU363041"/>
    </source>
</evidence>
<dbReference type="Pfam" id="PF01925">
    <property type="entry name" value="TauE"/>
    <property type="match status" value="1"/>
</dbReference>
<evidence type="ECO:0000256" key="3">
    <source>
        <dbReference type="ARBA" id="ARBA00022448"/>
    </source>
</evidence>
<feature type="transmembrane region" description="Helical" evidence="8">
    <location>
        <begin position="232"/>
        <end position="250"/>
    </location>
</feature>
<dbReference type="InterPro" id="IPR052017">
    <property type="entry name" value="TSUP"/>
</dbReference>
<evidence type="ECO:0000313" key="9">
    <source>
        <dbReference type="EMBL" id="NIY71725.1"/>
    </source>
</evidence>
<evidence type="ECO:0000256" key="2">
    <source>
        <dbReference type="ARBA" id="ARBA00009142"/>
    </source>
</evidence>
<dbReference type="PANTHER" id="PTHR30269:SF32">
    <property type="entry name" value="MEMBRANE TRANSPORTER PROTEIN-RELATED"/>
    <property type="match status" value="1"/>
</dbReference>